<name>A0A2D0IJP0_XENBU</name>
<dbReference type="AlphaFoldDB" id="A0A2D0IJP0"/>
<dbReference type="EMBL" id="NIBS01000105">
    <property type="protein sequence ID" value="PHM21970.1"/>
    <property type="molecule type" value="Genomic_DNA"/>
</dbReference>
<evidence type="ECO:0000313" key="2">
    <source>
        <dbReference type="Proteomes" id="UP000225833"/>
    </source>
</evidence>
<sequence length="150" mass="15756">MRIGFFLAVGADIGGGQGNVIDQLFIIDTAGQRHFAVRGFQSLLSFLHSLLGFLHDRGITVFDPAIGFVLAVGADIGGSQGNVIDQLFIIDTAGQRHFAVRGFQGLLSCLHDRGITVFDPAIGFILAVGADIGGSQGNVIDQLFIIDTAG</sequence>
<accession>A0A2D0IJP0</accession>
<dbReference type="Proteomes" id="UP000225833">
    <property type="component" value="Unassembled WGS sequence"/>
</dbReference>
<gene>
    <name evidence="1" type="ORF">Xbud_03829</name>
</gene>
<evidence type="ECO:0000313" key="1">
    <source>
        <dbReference type="EMBL" id="PHM21970.1"/>
    </source>
</evidence>
<organism evidence="1 2">
    <name type="scientific">Xenorhabdus budapestensis</name>
    <dbReference type="NCBI Taxonomy" id="290110"/>
    <lineage>
        <taxon>Bacteria</taxon>
        <taxon>Pseudomonadati</taxon>
        <taxon>Pseudomonadota</taxon>
        <taxon>Gammaproteobacteria</taxon>
        <taxon>Enterobacterales</taxon>
        <taxon>Morganellaceae</taxon>
        <taxon>Xenorhabdus</taxon>
    </lineage>
</organism>
<proteinExistence type="predicted"/>
<reference evidence="1 2" key="1">
    <citation type="journal article" date="2017" name="Nat. Microbiol.">
        <title>Natural product diversity associated with the nematode symbionts Photorhabdus and Xenorhabdus.</title>
        <authorList>
            <person name="Tobias N.J."/>
            <person name="Wolff H."/>
            <person name="Djahanschiri B."/>
            <person name="Grundmann F."/>
            <person name="Kronenwerth M."/>
            <person name="Shi Y.M."/>
            <person name="Simonyi S."/>
            <person name="Grun P."/>
            <person name="Shapiro-Ilan D."/>
            <person name="Pidot S.J."/>
            <person name="Stinear T.P."/>
            <person name="Ebersberger I."/>
            <person name="Bode H.B."/>
        </authorList>
    </citation>
    <scope>NUCLEOTIDE SEQUENCE [LARGE SCALE GENOMIC DNA]</scope>
    <source>
        <strain evidence="1 2">DSM 16342</strain>
    </source>
</reference>
<protein>
    <submittedName>
        <fullName evidence="1">Uncharacterized protein</fullName>
    </submittedName>
</protein>
<comment type="caution">
    <text evidence="1">The sequence shown here is derived from an EMBL/GenBank/DDBJ whole genome shotgun (WGS) entry which is preliminary data.</text>
</comment>